<sequence length="63" mass="6770">MKRLQKMGLENVKKLSREEMRIITAGKYVERQGGVCVSTSSCSSGCAVTSDGETGVCDNCCYA</sequence>
<proteinExistence type="predicted"/>
<dbReference type="Proteomes" id="UP001447857">
    <property type="component" value="Chromosome"/>
</dbReference>
<organism evidence="1 2">
    <name type="scientific">Flavobacterium ginsenosidimutans</name>
    <dbReference type="NCBI Taxonomy" id="687844"/>
    <lineage>
        <taxon>Bacteria</taxon>
        <taxon>Pseudomonadati</taxon>
        <taxon>Bacteroidota</taxon>
        <taxon>Flavobacteriia</taxon>
        <taxon>Flavobacteriales</taxon>
        <taxon>Flavobacteriaceae</taxon>
        <taxon>Flavobacterium</taxon>
    </lineage>
</organism>
<accession>A0ABZ2QC61</accession>
<keyword evidence="2" id="KW-1185">Reference proteome</keyword>
<dbReference type="RefSeq" id="WP_111286158.1">
    <property type="nucleotide sequence ID" value="NZ_CP147988.1"/>
</dbReference>
<gene>
    <name evidence="1" type="ORF">V6624_08525</name>
</gene>
<reference evidence="1 2" key="1">
    <citation type="submission" date="2024-02" db="EMBL/GenBank/DDBJ databases">
        <title>complete genome of Flavobacterium ginsenosidimutans Str. YTB16.</title>
        <authorList>
            <person name="Wang Q."/>
        </authorList>
    </citation>
    <scope>NUCLEOTIDE SEQUENCE [LARGE SCALE GENOMIC DNA]</scope>
    <source>
        <strain evidence="1 2">YTB16</strain>
    </source>
</reference>
<name>A0ABZ2QC61_9FLAO</name>
<evidence type="ECO:0000313" key="2">
    <source>
        <dbReference type="Proteomes" id="UP001447857"/>
    </source>
</evidence>
<evidence type="ECO:0000313" key="1">
    <source>
        <dbReference type="EMBL" id="WXK51672.1"/>
    </source>
</evidence>
<protein>
    <submittedName>
        <fullName evidence="1">Uncharacterized protein</fullName>
    </submittedName>
</protein>
<dbReference type="EMBL" id="CP147988">
    <property type="protein sequence ID" value="WXK51672.1"/>
    <property type="molecule type" value="Genomic_DNA"/>
</dbReference>